<evidence type="ECO:0000313" key="1">
    <source>
        <dbReference type="EMBL" id="MDT8999621.1"/>
    </source>
</evidence>
<evidence type="ECO:0000313" key="2">
    <source>
        <dbReference type="Proteomes" id="UP001246372"/>
    </source>
</evidence>
<protein>
    <submittedName>
        <fullName evidence="1">Uncharacterized protein</fullName>
    </submittedName>
</protein>
<keyword evidence="2" id="KW-1185">Reference proteome</keyword>
<reference evidence="1" key="1">
    <citation type="submission" date="2023-09" db="EMBL/GenBank/DDBJ databases">
        <title>Paucibacter sp. APW11 Genome sequencing and assembly.</title>
        <authorList>
            <person name="Kim I."/>
        </authorList>
    </citation>
    <scope>NUCLEOTIDE SEQUENCE</scope>
    <source>
        <strain evidence="1">APW11</strain>
    </source>
</reference>
<gene>
    <name evidence="1" type="ORF">RQP53_10125</name>
</gene>
<proteinExistence type="predicted"/>
<name>A0ABU3PAL5_9BURK</name>
<comment type="caution">
    <text evidence="1">The sequence shown here is derived from an EMBL/GenBank/DDBJ whole genome shotgun (WGS) entry which is preliminary data.</text>
</comment>
<accession>A0ABU3PAL5</accession>
<sequence>MSSQVVPARRADVFWHMCDTQTDFDSVSHAVPTEHQWFVSKQFSISVTTPSQNEVAKQNNVHAPNEDARQRLTTGGRFI</sequence>
<dbReference type="EMBL" id="JAVXZY010000003">
    <property type="protein sequence ID" value="MDT8999621.1"/>
    <property type="molecule type" value="Genomic_DNA"/>
</dbReference>
<organism evidence="1 2">
    <name type="scientific">Roseateles aquae</name>
    <dbReference type="NCBI Taxonomy" id="3077235"/>
    <lineage>
        <taxon>Bacteria</taxon>
        <taxon>Pseudomonadati</taxon>
        <taxon>Pseudomonadota</taxon>
        <taxon>Betaproteobacteria</taxon>
        <taxon>Burkholderiales</taxon>
        <taxon>Sphaerotilaceae</taxon>
        <taxon>Roseateles</taxon>
    </lineage>
</organism>
<dbReference type="Proteomes" id="UP001246372">
    <property type="component" value="Unassembled WGS sequence"/>
</dbReference>